<keyword evidence="2" id="KW-1185">Reference proteome</keyword>
<dbReference type="AlphaFoldDB" id="A0A2P5ADP9"/>
<evidence type="ECO:0000313" key="2">
    <source>
        <dbReference type="Proteomes" id="UP000237105"/>
    </source>
</evidence>
<gene>
    <name evidence="1" type="ORF">PanWU01x14_342610</name>
</gene>
<accession>A0A2P5ADP9</accession>
<sequence>MVRNGQDLDLKILSFDTWKETFVANTMPRGIFLDLSETFFFFWDNCLAVSEITEEALHVMVLEHCSGGFRWSRRKIVVCLRFLREELYTKEKLVPVRGTCSDLWFQFEDKIEFCYDVETGRIKETKPLLPEKKKHAYEYRPSLVTLEGMIPEGNH</sequence>
<dbReference type="EMBL" id="JXTB01000648">
    <property type="protein sequence ID" value="PON34671.1"/>
    <property type="molecule type" value="Genomic_DNA"/>
</dbReference>
<name>A0A2P5ADP9_PARAD</name>
<organism evidence="1 2">
    <name type="scientific">Parasponia andersonii</name>
    <name type="common">Sponia andersonii</name>
    <dbReference type="NCBI Taxonomy" id="3476"/>
    <lineage>
        <taxon>Eukaryota</taxon>
        <taxon>Viridiplantae</taxon>
        <taxon>Streptophyta</taxon>
        <taxon>Embryophyta</taxon>
        <taxon>Tracheophyta</taxon>
        <taxon>Spermatophyta</taxon>
        <taxon>Magnoliopsida</taxon>
        <taxon>eudicotyledons</taxon>
        <taxon>Gunneridae</taxon>
        <taxon>Pentapetalae</taxon>
        <taxon>rosids</taxon>
        <taxon>fabids</taxon>
        <taxon>Rosales</taxon>
        <taxon>Cannabaceae</taxon>
        <taxon>Parasponia</taxon>
    </lineage>
</organism>
<evidence type="ECO:0000313" key="1">
    <source>
        <dbReference type="EMBL" id="PON34671.1"/>
    </source>
</evidence>
<dbReference type="OrthoDB" id="906973at2759"/>
<protein>
    <submittedName>
        <fullName evidence="1">Uncharacterized protein</fullName>
    </submittedName>
</protein>
<comment type="caution">
    <text evidence="1">The sequence shown here is derived from an EMBL/GenBank/DDBJ whole genome shotgun (WGS) entry which is preliminary data.</text>
</comment>
<proteinExistence type="predicted"/>
<reference evidence="2" key="1">
    <citation type="submission" date="2016-06" db="EMBL/GenBank/DDBJ databases">
        <title>Parallel loss of symbiosis genes in relatives of nitrogen-fixing non-legume Parasponia.</title>
        <authorList>
            <person name="Van Velzen R."/>
            <person name="Holmer R."/>
            <person name="Bu F."/>
            <person name="Rutten L."/>
            <person name="Van Zeijl A."/>
            <person name="Liu W."/>
            <person name="Santuari L."/>
            <person name="Cao Q."/>
            <person name="Sharma T."/>
            <person name="Shen D."/>
            <person name="Roswanjaya Y."/>
            <person name="Wardhani T."/>
            <person name="Kalhor M.S."/>
            <person name="Jansen J."/>
            <person name="Van den Hoogen J."/>
            <person name="Gungor B."/>
            <person name="Hartog M."/>
            <person name="Hontelez J."/>
            <person name="Verver J."/>
            <person name="Yang W.-C."/>
            <person name="Schijlen E."/>
            <person name="Repin R."/>
            <person name="Schilthuizen M."/>
            <person name="Schranz E."/>
            <person name="Heidstra R."/>
            <person name="Miyata K."/>
            <person name="Fedorova E."/>
            <person name="Kohlen W."/>
            <person name="Bisseling T."/>
            <person name="Smit S."/>
            <person name="Geurts R."/>
        </authorList>
    </citation>
    <scope>NUCLEOTIDE SEQUENCE [LARGE SCALE GENOMIC DNA]</scope>
    <source>
        <strain evidence="2">cv. WU1-14</strain>
    </source>
</reference>
<dbReference type="Proteomes" id="UP000237105">
    <property type="component" value="Unassembled WGS sequence"/>
</dbReference>